<dbReference type="EMBL" id="CP142149">
    <property type="protein sequence ID" value="WSE29711.1"/>
    <property type="molecule type" value="Genomic_DNA"/>
</dbReference>
<organism evidence="2 3">
    <name type="scientific">Amycolatopsis rhabdoformis</name>
    <dbReference type="NCBI Taxonomy" id="1448059"/>
    <lineage>
        <taxon>Bacteria</taxon>
        <taxon>Bacillati</taxon>
        <taxon>Actinomycetota</taxon>
        <taxon>Actinomycetes</taxon>
        <taxon>Pseudonocardiales</taxon>
        <taxon>Pseudonocardiaceae</taxon>
        <taxon>Amycolatopsis</taxon>
    </lineage>
</organism>
<reference evidence="2 3" key="1">
    <citation type="journal article" date="2015" name="Int. J. Syst. Evol. Microbiol.">
        <title>Amycolatopsis rhabdoformis sp. nov., an actinomycete isolated from a tropical forest soil.</title>
        <authorList>
            <person name="Souza W.R."/>
            <person name="Silva R.E."/>
            <person name="Goodfellow M."/>
            <person name="Busarakam K."/>
            <person name="Figueiro F.S."/>
            <person name="Ferreira D."/>
            <person name="Rodrigues-Filho E."/>
            <person name="Moraes L.A.B."/>
            <person name="Zucchi T.D."/>
        </authorList>
    </citation>
    <scope>NUCLEOTIDE SEQUENCE [LARGE SCALE GENOMIC DNA]</scope>
    <source>
        <strain evidence="2 3">NCIMB 14900</strain>
    </source>
</reference>
<evidence type="ECO:0000313" key="2">
    <source>
        <dbReference type="EMBL" id="WSE29711.1"/>
    </source>
</evidence>
<dbReference type="InterPro" id="IPR036390">
    <property type="entry name" value="WH_DNA-bd_sf"/>
</dbReference>
<evidence type="ECO:0000259" key="1">
    <source>
        <dbReference type="Pfam" id="PF03551"/>
    </source>
</evidence>
<dbReference type="PANTHER" id="PTHR33169:SF13">
    <property type="entry name" value="PADR-FAMILY TRANSCRIPTIONAL REGULATOR"/>
    <property type="match status" value="1"/>
</dbReference>
<keyword evidence="3" id="KW-1185">Reference proteome</keyword>
<dbReference type="RefSeq" id="WP_326568670.1">
    <property type="nucleotide sequence ID" value="NZ_CP142149.1"/>
</dbReference>
<dbReference type="PANTHER" id="PTHR33169">
    <property type="entry name" value="PADR-FAMILY TRANSCRIPTIONAL REGULATOR"/>
    <property type="match status" value="1"/>
</dbReference>
<accession>A0ABZ1I7N5</accession>
<dbReference type="InterPro" id="IPR052509">
    <property type="entry name" value="Metal_resp_DNA-bind_regulator"/>
</dbReference>
<protein>
    <submittedName>
        <fullName evidence="2">Helix-turn-helix transcriptional regulator</fullName>
    </submittedName>
</protein>
<dbReference type="SUPFAM" id="SSF46785">
    <property type="entry name" value="Winged helix' DNA-binding domain"/>
    <property type="match status" value="1"/>
</dbReference>
<dbReference type="InterPro" id="IPR036388">
    <property type="entry name" value="WH-like_DNA-bd_sf"/>
</dbReference>
<gene>
    <name evidence="2" type="ORF">VSH64_44140</name>
</gene>
<evidence type="ECO:0000313" key="3">
    <source>
        <dbReference type="Proteomes" id="UP001330812"/>
    </source>
</evidence>
<proteinExistence type="predicted"/>
<feature type="domain" description="Transcription regulator PadR N-terminal" evidence="1">
    <location>
        <begin position="14"/>
        <end position="87"/>
    </location>
</feature>
<dbReference type="Proteomes" id="UP001330812">
    <property type="component" value="Chromosome"/>
</dbReference>
<name>A0ABZ1I7N5_9PSEU</name>
<sequence length="114" mass="12313">MATSRSMSEQAFFILTALVDAPLHGYGIVGEVKSLSDGRLTLRVGTLYGALDRLTTEGAVEPDHDEVINGRLRRYYRLTNEGRTALAVEAERQAANARVAHRRLGLGIAGEGSS</sequence>
<dbReference type="Gene3D" id="1.10.10.10">
    <property type="entry name" value="Winged helix-like DNA-binding domain superfamily/Winged helix DNA-binding domain"/>
    <property type="match status" value="1"/>
</dbReference>
<dbReference type="InterPro" id="IPR005149">
    <property type="entry name" value="Tscrpt_reg_PadR_N"/>
</dbReference>
<dbReference type="Pfam" id="PF03551">
    <property type="entry name" value="PadR"/>
    <property type="match status" value="1"/>
</dbReference>